<comment type="caution">
    <text evidence="15">The sequence shown here is derived from an EMBL/GenBank/DDBJ whole genome shotgun (WGS) entry which is preliminary data.</text>
</comment>
<organism evidence="15 16">
    <name type="scientific">Youngiibacter multivorans</name>
    <dbReference type="NCBI Taxonomy" id="937251"/>
    <lineage>
        <taxon>Bacteria</taxon>
        <taxon>Bacillati</taxon>
        <taxon>Bacillota</taxon>
        <taxon>Clostridia</taxon>
        <taxon>Eubacteriales</taxon>
        <taxon>Clostridiaceae</taxon>
        <taxon>Youngiibacter</taxon>
    </lineage>
</organism>
<dbReference type="Proteomes" id="UP001519271">
    <property type="component" value="Unassembled WGS sequence"/>
</dbReference>
<evidence type="ECO:0000256" key="12">
    <source>
        <dbReference type="ARBA" id="ARBA00047448"/>
    </source>
</evidence>
<evidence type="ECO:0000256" key="7">
    <source>
        <dbReference type="ARBA" id="ARBA00022723"/>
    </source>
</evidence>
<evidence type="ECO:0000259" key="14">
    <source>
        <dbReference type="Pfam" id="PF06397"/>
    </source>
</evidence>
<proteinExistence type="inferred from homology"/>
<reference evidence="15 16" key="1">
    <citation type="submission" date="2021-03" db="EMBL/GenBank/DDBJ databases">
        <title>Genomic Encyclopedia of Type Strains, Phase IV (KMG-IV): sequencing the most valuable type-strain genomes for metagenomic binning, comparative biology and taxonomic classification.</title>
        <authorList>
            <person name="Goeker M."/>
        </authorList>
    </citation>
    <scope>NUCLEOTIDE SEQUENCE [LARGE SCALE GENOMIC DNA]</scope>
    <source>
        <strain evidence="15 16">DSM 6139</strain>
    </source>
</reference>
<evidence type="ECO:0000256" key="4">
    <source>
        <dbReference type="ARBA" id="ARBA00012679"/>
    </source>
</evidence>
<dbReference type="RefSeq" id="WP_209460771.1">
    <property type="nucleotide sequence ID" value="NZ_JAGGKC010000034.1"/>
</dbReference>
<dbReference type="NCBIfam" id="TIGR00319">
    <property type="entry name" value="desulf_FeS4"/>
    <property type="match status" value="1"/>
</dbReference>
<evidence type="ECO:0000313" key="15">
    <source>
        <dbReference type="EMBL" id="MBP1920603.1"/>
    </source>
</evidence>
<evidence type="ECO:0000256" key="5">
    <source>
        <dbReference type="ARBA" id="ARBA00014839"/>
    </source>
</evidence>
<comment type="cofactor">
    <cofactor evidence="2">
        <name>Cu(2+)</name>
        <dbReference type="ChEBI" id="CHEBI:29036"/>
    </cofactor>
</comment>
<evidence type="ECO:0000259" key="13">
    <source>
        <dbReference type="Pfam" id="PF01880"/>
    </source>
</evidence>
<dbReference type="CDD" id="cd00974">
    <property type="entry name" value="DSRD"/>
    <property type="match status" value="1"/>
</dbReference>
<keyword evidence="15" id="KW-0560">Oxidoreductase</keyword>
<dbReference type="EMBL" id="JAGGKC010000034">
    <property type="protein sequence ID" value="MBP1920603.1"/>
    <property type="molecule type" value="Genomic_DNA"/>
</dbReference>
<dbReference type="SUPFAM" id="SSF57802">
    <property type="entry name" value="Rubredoxin-like"/>
    <property type="match status" value="1"/>
</dbReference>
<comment type="similarity">
    <text evidence="3">Belongs to the desulfoferrodoxin family.</text>
</comment>
<keyword evidence="7" id="KW-0479">Metal-binding</keyword>
<dbReference type="NCBIfam" id="TIGR00332">
    <property type="entry name" value="neela_ferrous"/>
    <property type="match status" value="1"/>
</dbReference>
<gene>
    <name evidence="15" type="ORF">J2Z34_003118</name>
</gene>
<protein>
    <recommendedName>
        <fullName evidence="5">Desulfoferrodoxin</fullName>
        <ecNumber evidence="4">1.15.1.2</ecNumber>
    </recommendedName>
    <alternativeName>
        <fullName evidence="11">Superoxide reductase</fullName>
    </alternativeName>
</protein>
<evidence type="ECO:0000256" key="6">
    <source>
        <dbReference type="ARBA" id="ARBA00022448"/>
    </source>
</evidence>
<dbReference type="EC" id="1.15.1.2" evidence="4"/>
<name>A0ABS4G7T3_9CLOT</name>
<dbReference type="InterPro" id="IPR038094">
    <property type="entry name" value="Desulfoferrodoxin_N_sf"/>
</dbReference>
<comment type="catalytic activity">
    <reaction evidence="12">
        <text>reduced [rubredoxin] + superoxide + 2 H(+) = oxidized [rubredoxin] + H2O2</text>
        <dbReference type="Rhea" id="RHEA:21324"/>
        <dbReference type="Rhea" id="RHEA-COMP:10302"/>
        <dbReference type="Rhea" id="RHEA-COMP:10303"/>
        <dbReference type="ChEBI" id="CHEBI:15378"/>
        <dbReference type="ChEBI" id="CHEBI:16240"/>
        <dbReference type="ChEBI" id="CHEBI:18421"/>
        <dbReference type="ChEBI" id="CHEBI:29033"/>
        <dbReference type="ChEBI" id="CHEBI:29034"/>
        <dbReference type="EC" id="1.15.1.2"/>
    </reaction>
</comment>
<comment type="function">
    <text evidence="10">Catalyzes the one-electron reduction of superoxide anion radical to hydrogen peroxide at a nonheme ferrous iron center. Plays a fundamental role in case of oxidative stress via its superoxide detoxification activity.</text>
</comment>
<keyword evidence="9" id="KW-0408">Iron</keyword>
<keyword evidence="6" id="KW-0813">Transport</keyword>
<dbReference type="SUPFAM" id="SSF49367">
    <property type="entry name" value="Superoxide reductase-like"/>
    <property type="match status" value="1"/>
</dbReference>
<dbReference type="PANTHER" id="PTHR36541">
    <property type="entry name" value="SUPEROXIDE REDUCTASE-RELATED"/>
    <property type="match status" value="1"/>
</dbReference>
<evidence type="ECO:0000256" key="11">
    <source>
        <dbReference type="ARBA" id="ARBA00031398"/>
    </source>
</evidence>
<evidence type="ECO:0000256" key="8">
    <source>
        <dbReference type="ARBA" id="ARBA00022982"/>
    </source>
</evidence>
<evidence type="ECO:0000256" key="9">
    <source>
        <dbReference type="ARBA" id="ARBA00023004"/>
    </source>
</evidence>
<dbReference type="InterPro" id="IPR002742">
    <property type="entry name" value="Desulfoferrodoxin_Fe-bd_dom"/>
</dbReference>
<dbReference type="InterPro" id="IPR004793">
    <property type="entry name" value="Desulfoferrodoxin_rbo"/>
</dbReference>
<evidence type="ECO:0000256" key="3">
    <source>
        <dbReference type="ARBA" id="ARBA00005941"/>
    </source>
</evidence>
<evidence type="ECO:0000256" key="2">
    <source>
        <dbReference type="ARBA" id="ARBA00001973"/>
    </source>
</evidence>
<dbReference type="InterPro" id="IPR004462">
    <property type="entry name" value="Desulfoferrodoxin_N"/>
</dbReference>
<evidence type="ECO:0000256" key="1">
    <source>
        <dbReference type="ARBA" id="ARBA00001965"/>
    </source>
</evidence>
<dbReference type="GO" id="GO:0050605">
    <property type="term" value="F:superoxide reductase activity"/>
    <property type="evidence" value="ECO:0007669"/>
    <property type="project" value="UniProtKB-EC"/>
</dbReference>
<feature type="domain" description="Desulfoferrodoxin ferrous iron-binding" evidence="13">
    <location>
        <begin position="41"/>
        <end position="122"/>
    </location>
</feature>
<accession>A0ABS4G7T3</accession>
<feature type="domain" description="Desulfoferrodoxin N-terminal" evidence="14">
    <location>
        <begin position="7"/>
        <end position="36"/>
    </location>
</feature>
<dbReference type="Pfam" id="PF01880">
    <property type="entry name" value="Desulfoferrodox"/>
    <property type="match status" value="1"/>
</dbReference>
<keyword evidence="8" id="KW-0249">Electron transport</keyword>
<evidence type="ECO:0000313" key="16">
    <source>
        <dbReference type="Proteomes" id="UP001519271"/>
    </source>
</evidence>
<comment type="cofactor">
    <cofactor evidence="1">
        <name>Fe(3+)</name>
        <dbReference type="ChEBI" id="CHEBI:29034"/>
    </cofactor>
</comment>
<dbReference type="Gene3D" id="2.60.40.730">
    <property type="entry name" value="SOR catalytic domain"/>
    <property type="match status" value="1"/>
</dbReference>
<evidence type="ECO:0000256" key="10">
    <source>
        <dbReference type="ARBA" id="ARBA00024690"/>
    </source>
</evidence>
<dbReference type="InterPro" id="IPR051233">
    <property type="entry name" value="Desulfoferrodoxin_SOR"/>
</dbReference>
<dbReference type="InterPro" id="IPR036073">
    <property type="entry name" value="Desulfoferrodoxin_Fe-bd_dom_sf"/>
</dbReference>
<keyword evidence="16" id="KW-1185">Reference proteome</keyword>
<dbReference type="PANTHER" id="PTHR36541:SF1">
    <property type="entry name" value="SUPEROXIDE REDUCTASE-RELATED"/>
    <property type="match status" value="1"/>
</dbReference>
<dbReference type="Pfam" id="PF06397">
    <property type="entry name" value="Desulfoferrod_N"/>
    <property type="match status" value="1"/>
</dbReference>
<dbReference type="Gene3D" id="2.20.28.100">
    <property type="entry name" value="Desulphoferrodoxin, N-terminal domain"/>
    <property type="match status" value="1"/>
</dbReference>
<sequence>MANVVFYKCEVCGNMVALIKDGGGTLVCCGQDMKKLEANTTDAATEKHVPVVVKEDGKIKVTVGSTIHPMIDTHYIEWIALDAGDKLQIVYLKPGMEPKAEFEDAAAGTVYEYCNLHGLWKAEI</sequence>
<dbReference type="NCBIfam" id="TIGR00320">
    <property type="entry name" value="dfx_rbo"/>
    <property type="match status" value="1"/>
</dbReference>